<proteinExistence type="predicted"/>
<keyword evidence="2" id="KW-1185">Reference proteome</keyword>
<accession>A0A9Y1E0I1</accession>
<name>A0A9Y1E0I1_9CAUD</name>
<protein>
    <submittedName>
        <fullName evidence="1">Uncharacterized protein</fullName>
    </submittedName>
</protein>
<organism evidence="1 2">
    <name type="scientific">Escherichia phage A5-4</name>
    <dbReference type="NCBI Taxonomy" id="2996162"/>
    <lineage>
        <taxon>Viruses</taxon>
        <taxon>Duplodnaviria</taxon>
        <taxon>Heunggongvirae</taxon>
        <taxon>Uroviricota</taxon>
        <taxon>Caudoviricetes</taxon>
        <taxon>Vequintavirinae</taxon>
    </lineage>
</organism>
<reference evidence="1 2" key="1">
    <citation type="submission" date="2022-10" db="EMBL/GenBank/DDBJ databases">
        <authorList>
            <person name="Cortes-Martin A."/>
            <person name="Buttimer C.T.H."/>
            <person name="Hill C."/>
        </authorList>
    </citation>
    <scope>NUCLEOTIDE SEQUENCE [LARGE SCALE GENOMIC DNA]</scope>
</reference>
<dbReference type="Proteomes" id="UP001236076">
    <property type="component" value="Segment"/>
</dbReference>
<dbReference type="EMBL" id="OP744025">
    <property type="protein sequence ID" value="UZZ64432.1"/>
    <property type="molecule type" value="Genomic_DNA"/>
</dbReference>
<sequence length="127" mass="14651">MGYSYRIEAKKLTYYLNIKEEKYKMAKSKTDLITTLPSDLEVRKRLANIVQEGVEAVRRQKDAAEDLKSILAITKEDLNIDPKFLRTLINGEYDKQDAAEKKRAALESQIEQLNELDILMGREVGEE</sequence>
<gene>
    <name evidence="1" type="ORF">A54_192</name>
</gene>
<evidence type="ECO:0000313" key="2">
    <source>
        <dbReference type="Proteomes" id="UP001236076"/>
    </source>
</evidence>
<evidence type="ECO:0000313" key="1">
    <source>
        <dbReference type="EMBL" id="UZZ64432.1"/>
    </source>
</evidence>